<proteinExistence type="inferred from homology"/>
<accession>A0A078AC47</accession>
<dbReference type="PANTHER" id="PTHR13742">
    <property type="entry name" value="RETINOBLASTOMA-ASSOCIATED PROTEIN RB -RELATED"/>
    <property type="match status" value="1"/>
</dbReference>
<dbReference type="InterPro" id="IPR028309">
    <property type="entry name" value="RB_fam"/>
</dbReference>
<evidence type="ECO:0000256" key="1">
    <source>
        <dbReference type="ARBA" id="ARBA00004123"/>
    </source>
</evidence>
<keyword evidence="3" id="KW-0678">Repressor</keyword>
<comment type="similarity">
    <text evidence="2">Belongs to the retinoblastoma protein (RB) family.</text>
</comment>
<evidence type="ECO:0000256" key="3">
    <source>
        <dbReference type="ARBA" id="ARBA00022491"/>
    </source>
</evidence>
<dbReference type="InterPro" id="IPR002719">
    <property type="entry name" value="RB_B"/>
</dbReference>
<keyword evidence="4" id="KW-0805">Transcription regulation</keyword>
<feature type="compositionally biased region" description="Low complexity" evidence="9">
    <location>
        <begin position="1073"/>
        <end position="1090"/>
    </location>
</feature>
<dbReference type="GO" id="GO:0006357">
    <property type="term" value="P:regulation of transcription by RNA polymerase II"/>
    <property type="evidence" value="ECO:0007669"/>
    <property type="project" value="InterPro"/>
</dbReference>
<dbReference type="GO" id="GO:0005634">
    <property type="term" value="C:nucleus"/>
    <property type="evidence" value="ECO:0007669"/>
    <property type="project" value="UniProtKB-SubCell"/>
</dbReference>
<sequence>MDQCRELLSRYTQEYALDESTKLKAEELYRDYMNKTSAQQNVGQQLPIFDSHNEPISQSLLLQFLNNENYPHLVMRNAILIASRCQEYKTIDNITVRGTDLSITQFLRGSPEISIDDFIYIMGHFLEIVKLDTLVVNDCKIIIENFDQAITVFNKFEELWAKIGIKDKSLEKASADKIKKIAWLIFIIGKVRILQRRGDLVEFAYLLVAVLILIIQHLPQDVSCDLVSNFKRDNGHIENQQEISIAFQKHLINYFKSTINAHDEDPIIVSKESIQEMLTKLKQRDIIKGITAESSHKELQIMNLDILCQIPSKCLHGILNSDNLIGNFKKLDQIYQQKLQPTELDDRHFINTDTRNLTPCKLSPFARHSVFNQKQVPTTPQKQLSNENTLEPPNKRVLHSSRLLNYDQNNSSKMENAASISLEQKLNEIKFPQRVPNSPYSIKQITPATPISMMMELKNWLKQNLGRVCMLPELGVSKVVHDFIQPSNLEQKSQVIQYVSNEIDKYLKQVIELLADREGKKEDQMVLDTFYHQYGSDTKQLTFRILDELLIKEYRSSQAQQRTTDFSHLLMKDIFLKSVFVCALESVFFIYMVKRVQVHDILPLINLKAFDLWRLLNSFLKFDQQMPKSLNDHFRDIEIRIVSEAAWANGSPVVEIIRQVFLEQQKSMQNANQQNKSEEEQMRLRQEQIMQSYNMFFKRVLHLAAQRIIDLGTQLQLSDDVLEKVWIIMKCQLGHEPQLLVNRHLDQFVMCTIYCVCKIQPELQISFNNIINKYAEIQKSQRNFANIYLQVLSSNGERKDIISFYNEVYIKIMKEYITFIKPNFAQQQQQANIISNPNIPLGSRTPQISRNQILTPSINKPSIKVLCPESPLKQSLPPPIMQYNTIFQQNPRSNHQTPLIPQRYMQSPLHPHMTPRTVQLYAFGETPTGELDKISSLFNKSNLQGAQNQQNSFQQPPPIGMNNNNSMAFKNSLIHKIKNKKGDGTGTSGMAEPQLMPTINRNNLNKIGAGLLNEPKLNKPLIMPTIKPQQQLNQSQQQQRKNSDSQMIEPQIMMTTTIKQEKDDKIQDNGIPSTTNSANITINNTQSLQK</sequence>
<dbReference type="GO" id="GO:0005667">
    <property type="term" value="C:transcription regulator complex"/>
    <property type="evidence" value="ECO:0007669"/>
    <property type="project" value="TreeGrafter"/>
</dbReference>
<dbReference type="PANTHER" id="PTHR13742:SF17">
    <property type="entry name" value="RE32990P-RELATED"/>
    <property type="match status" value="1"/>
</dbReference>
<keyword evidence="13" id="KW-1185">Reference proteome</keyword>
<feature type="compositionally biased region" description="Polar residues" evidence="9">
    <location>
        <begin position="373"/>
        <end position="391"/>
    </location>
</feature>
<evidence type="ECO:0000256" key="8">
    <source>
        <dbReference type="SAM" id="Coils"/>
    </source>
</evidence>
<dbReference type="CDD" id="cd20548">
    <property type="entry name" value="CYCLIN_RB-like"/>
    <property type="match status" value="1"/>
</dbReference>
<evidence type="ECO:0000256" key="4">
    <source>
        <dbReference type="ARBA" id="ARBA00023015"/>
    </source>
</evidence>
<dbReference type="GO" id="GO:2000134">
    <property type="term" value="P:negative regulation of G1/S transition of mitotic cell cycle"/>
    <property type="evidence" value="ECO:0007669"/>
    <property type="project" value="TreeGrafter"/>
</dbReference>
<dbReference type="Pfam" id="PF01857">
    <property type="entry name" value="RB_B"/>
    <property type="match status" value="1"/>
</dbReference>
<dbReference type="InterPro" id="IPR036915">
    <property type="entry name" value="Cyclin-like_sf"/>
</dbReference>
<dbReference type="Pfam" id="PF11934">
    <property type="entry name" value="DUF3452"/>
    <property type="match status" value="1"/>
</dbReference>
<evidence type="ECO:0000256" key="5">
    <source>
        <dbReference type="ARBA" id="ARBA00023163"/>
    </source>
</evidence>
<dbReference type="SUPFAM" id="SSF47954">
    <property type="entry name" value="Cyclin-like"/>
    <property type="match status" value="2"/>
</dbReference>
<dbReference type="InterPro" id="IPR024599">
    <property type="entry name" value="RB_N"/>
</dbReference>
<feature type="coiled-coil region" evidence="8">
    <location>
        <begin position="661"/>
        <end position="688"/>
    </location>
</feature>
<reference evidence="12 13" key="1">
    <citation type="submission" date="2014-06" db="EMBL/GenBank/DDBJ databases">
        <authorList>
            <person name="Swart Estienne"/>
        </authorList>
    </citation>
    <scope>NUCLEOTIDE SEQUENCE [LARGE SCALE GENOMIC DNA]</scope>
    <source>
        <strain evidence="12 13">130c</strain>
    </source>
</reference>
<gene>
    <name evidence="12" type="primary">Contig12678.g13537</name>
    <name evidence="12" type="ORF">STYLEM_8781</name>
</gene>
<feature type="region of interest" description="Disordered" evidence="9">
    <location>
        <begin position="1060"/>
        <end position="1090"/>
    </location>
</feature>
<dbReference type="Gene3D" id="1.10.472.140">
    <property type="match status" value="1"/>
</dbReference>
<comment type="subcellular location">
    <subcellularLocation>
        <location evidence="1">Nucleus</location>
    </subcellularLocation>
</comment>
<organism evidence="12 13">
    <name type="scientific">Stylonychia lemnae</name>
    <name type="common">Ciliate</name>
    <dbReference type="NCBI Taxonomy" id="5949"/>
    <lineage>
        <taxon>Eukaryota</taxon>
        <taxon>Sar</taxon>
        <taxon>Alveolata</taxon>
        <taxon>Ciliophora</taxon>
        <taxon>Intramacronucleata</taxon>
        <taxon>Spirotrichea</taxon>
        <taxon>Stichotrichia</taxon>
        <taxon>Sporadotrichida</taxon>
        <taxon>Oxytrichidae</taxon>
        <taxon>Stylonychinae</taxon>
        <taxon>Stylonychia</taxon>
    </lineage>
</organism>
<feature type="domain" description="Retinoblastoma-associated protein N-terminal" evidence="10">
    <location>
        <begin position="86"/>
        <end position="217"/>
    </location>
</feature>
<dbReference type="OMA" id="VKDIGCI"/>
<evidence type="ECO:0000256" key="9">
    <source>
        <dbReference type="SAM" id="MobiDB-lite"/>
    </source>
</evidence>
<keyword evidence="6" id="KW-0539">Nucleus</keyword>
<feature type="domain" description="Retinoblastoma-associated protein A-box" evidence="11">
    <location>
        <begin position="449"/>
        <end position="657"/>
    </location>
</feature>
<name>A0A078AC47_STYLE</name>
<dbReference type="GO" id="GO:0030154">
    <property type="term" value="P:cell differentiation"/>
    <property type="evidence" value="ECO:0007669"/>
    <property type="project" value="TreeGrafter"/>
</dbReference>
<dbReference type="GO" id="GO:0000785">
    <property type="term" value="C:chromatin"/>
    <property type="evidence" value="ECO:0007669"/>
    <property type="project" value="TreeGrafter"/>
</dbReference>
<feature type="region of interest" description="Disordered" evidence="9">
    <location>
        <begin position="1028"/>
        <end position="1048"/>
    </location>
</feature>
<keyword evidence="5" id="KW-0804">Transcription</keyword>
<dbReference type="Proteomes" id="UP000039865">
    <property type="component" value="Unassembled WGS sequence"/>
</dbReference>
<dbReference type="InterPro" id="IPR002720">
    <property type="entry name" value="RB_A"/>
</dbReference>
<dbReference type="SMART" id="SM01367">
    <property type="entry name" value="DUF3452"/>
    <property type="match status" value="1"/>
</dbReference>
<dbReference type="AlphaFoldDB" id="A0A078AC47"/>
<dbReference type="GO" id="GO:0000977">
    <property type="term" value="F:RNA polymerase II transcription regulatory region sequence-specific DNA binding"/>
    <property type="evidence" value="ECO:0007669"/>
    <property type="project" value="TreeGrafter"/>
</dbReference>
<evidence type="ECO:0000313" key="13">
    <source>
        <dbReference type="Proteomes" id="UP000039865"/>
    </source>
</evidence>
<dbReference type="Pfam" id="PF01858">
    <property type="entry name" value="RB_A"/>
    <property type="match status" value="1"/>
</dbReference>
<dbReference type="EMBL" id="CCKQ01008340">
    <property type="protein sequence ID" value="CDW79789.1"/>
    <property type="molecule type" value="Genomic_DNA"/>
</dbReference>
<feature type="region of interest" description="Disordered" evidence="9">
    <location>
        <begin position="373"/>
        <end position="393"/>
    </location>
</feature>
<feature type="compositionally biased region" description="Low complexity" evidence="9">
    <location>
        <begin position="1029"/>
        <end position="1046"/>
    </location>
</feature>
<evidence type="ECO:0000256" key="2">
    <source>
        <dbReference type="ARBA" id="ARBA00009475"/>
    </source>
</evidence>
<evidence type="ECO:0000259" key="11">
    <source>
        <dbReference type="SMART" id="SM01368"/>
    </source>
</evidence>
<evidence type="ECO:0000259" key="10">
    <source>
        <dbReference type="SMART" id="SM01367"/>
    </source>
</evidence>
<keyword evidence="7" id="KW-0131">Cell cycle</keyword>
<evidence type="ECO:0000313" key="12">
    <source>
        <dbReference type="EMBL" id="CDW79789.1"/>
    </source>
</evidence>
<dbReference type="InParanoid" id="A0A078AC47"/>
<dbReference type="SMART" id="SM01368">
    <property type="entry name" value="RB_A"/>
    <property type="match status" value="1"/>
</dbReference>
<protein>
    <submittedName>
        <fullName evidence="12">Retinoblastoma-associated protein</fullName>
    </submittedName>
</protein>
<dbReference type="OrthoDB" id="296545at2759"/>
<evidence type="ECO:0000256" key="7">
    <source>
        <dbReference type="ARBA" id="ARBA00023306"/>
    </source>
</evidence>
<dbReference type="Gene3D" id="1.10.472.10">
    <property type="entry name" value="Cyclin-like"/>
    <property type="match status" value="2"/>
</dbReference>
<keyword evidence="8" id="KW-0175">Coiled coil</keyword>
<evidence type="ECO:0000256" key="6">
    <source>
        <dbReference type="ARBA" id="ARBA00023242"/>
    </source>
</evidence>